<keyword evidence="2" id="KW-1133">Transmembrane helix</keyword>
<protein>
    <submittedName>
        <fullName evidence="3">Uncharacterized protein</fullName>
    </submittedName>
</protein>
<feature type="compositionally biased region" description="Basic and acidic residues" evidence="1">
    <location>
        <begin position="83"/>
        <end position="105"/>
    </location>
</feature>
<reference evidence="3" key="1">
    <citation type="submission" date="2022-01" db="EMBL/GenBank/DDBJ databases">
        <authorList>
            <person name="Jo J.-H."/>
            <person name="Im W.-T."/>
        </authorList>
    </citation>
    <scope>NUCLEOTIDE SEQUENCE</scope>
    <source>
        <strain evidence="3">XY25</strain>
    </source>
</reference>
<dbReference type="Proteomes" id="UP001165384">
    <property type="component" value="Unassembled WGS sequence"/>
</dbReference>
<comment type="caution">
    <text evidence="3">The sequence shown here is derived from an EMBL/GenBank/DDBJ whole genome shotgun (WGS) entry which is preliminary data.</text>
</comment>
<evidence type="ECO:0000256" key="2">
    <source>
        <dbReference type="SAM" id="Phobius"/>
    </source>
</evidence>
<gene>
    <name evidence="3" type="ORF">LZ012_15955</name>
</gene>
<accession>A0ABS9K5P7</accession>
<proteinExistence type="predicted"/>
<dbReference type="EMBL" id="JAKLTN010000003">
    <property type="protein sequence ID" value="MCG2578490.1"/>
    <property type="molecule type" value="Genomic_DNA"/>
</dbReference>
<evidence type="ECO:0000313" key="4">
    <source>
        <dbReference type="Proteomes" id="UP001165384"/>
    </source>
</evidence>
<feature type="region of interest" description="Disordered" evidence="1">
    <location>
        <begin position="81"/>
        <end position="105"/>
    </location>
</feature>
<keyword evidence="2" id="KW-0472">Membrane</keyword>
<sequence length="105" mass="11006">MTRPSLPRLTARIAAYALADIFGLFCVVTGASWFAAGKGAVVANFPNSLAEAVACTAGGAAVMVWAVARIRREIARQAPRLTARGDADNAARHPDKLGRPDEDGK</sequence>
<evidence type="ECO:0000256" key="1">
    <source>
        <dbReference type="SAM" id="MobiDB-lite"/>
    </source>
</evidence>
<organism evidence="3 4">
    <name type="scientific">Dechloromonas hankyongensis</name>
    <dbReference type="NCBI Taxonomy" id="2908002"/>
    <lineage>
        <taxon>Bacteria</taxon>
        <taxon>Pseudomonadati</taxon>
        <taxon>Pseudomonadota</taxon>
        <taxon>Betaproteobacteria</taxon>
        <taxon>Rhodocyclales</taxon>
        <taxon>Azonexaceae</taxon>
        <taxon>Dechloromonas</taxon>
    </lineage>
</organism>
<keyword evidence="4" id="KW-1185">Reference proteome</keyword>
<feature type="transmembrane region" description="Helical" evidence="2">
    <location>
        <begin position="48"/>
        <end position="68"/>
    </location>
</feature>
<feature type="transmembrane region" description="Helical" evidence="2">
    <location>
        <begin position="13"/>
        <end position="36"/>
    </location>
</feature>
<keyword evidence="2" id="KW-0812">Transmembrane</keyword>
<name>A0ABS9K5P7_9RHOO</name>
<dbReference type="RefSeq" id="WP_275711863.1">
    <property type="nucleotide sequence ID" value="NZ_JAKLTN010000003.1"/>
</dbReference>
<evidence type="ECO:0000313" key="3">
    <source>
        <dbReference type="EMBL" id="MCG2578490.1"/>
    </source>
</evidence>